<reference evidence="2" key="2">
    <citation type="submission" date="2020-09" db="EMBL/GenBank/DDBJ databases">
        <authorList>
            <person name="Sun Q."/>
            <person name="Sedlacek I."/>
        </authorList>
    </citation>
    <scope>NUCLEOTIDE SEQUENCE</scope>
    <source>
        <strain evidence="2">CCM 7086</strain>
    </source>
</reference>
<evidence type="ECO:0000256" key="1">
    <source>
        <dbReference type="SAM" id="SignalP"/>
    </source>
</evidence>
<keyword evidence="3" id="KW-1185">Reference proteome</keyword>
<feature type="chain" id="PRO_5035257779" evidence="1">
    <location>
        <begin position="20"/>
        <end position="154"/>
    </location>
</feature>
<reference evidence="2" key="1">
    <citation type="journal article" date="2014" name="Int. J. Syst. Evol. Microbiol.">
        <title>Complete genome sequence of Corynebacterium casei LMG S-19264T (=DSM 44701T), isolated from a smear-ripened cheese.</title>
        <authorList>
            <consortium name="US DOE Joint Genome Institute (JGI-PGF)"/>
            <person name="Walter F."/>
            <person name="Albersmeier A."/>
            <person name="Kalinowski J."/>
            <person name="Ruckert C."/>
        </authorList>
    </citation>
    <scope>NUCLEOTIDE SEQUENCE</scope>
    <source>
        <strain evidence="2">CCM 7086</strain>
    </source>
</reference>
<dbReference type="InterPro" id="IPR058248">
    <property type="entry name" value="Lxx211020-like"/>
</dbReference>
<accession>A0A8J2XXB2</accession>
<protein>
    <submittedName>
        <fullName evidence="2">Transporter</fullName>
    </submittedName>
</protein>
<evidence type="ECO:0000313" key="3">
    <source>
        <dbReference type="Proteomes" id="UP000620266"/>
    </source>
</evidence>
<dbReference type="Gene3D" id="2.60.40.1890">
    <property type="entry name" value="PCu(A)C copper chaperone"/>
    <property type="match status" value="1"/>
</dbReference>
<dbReference type="SUPFAM" id="SSF110087">
    <property type="entry name" value="DR1885-like metal-binding protein"/>
    <property type="match status" value="1"/>
</dbReference>
<dbReference type="Pfam" id="PF04314">
    <property type="entry name" value="PCuAC"/>
    <property type="match status" value="1"/>
</dbReference>
<comment type="caution">
    <text evidence="2">The sequence shown here is derived from an EMBL/GenBank/DDBJ whole genome shotgun (WGS) entry which is preliminary data.</text>
</comment>
<proteinExistence type="predicted"/>
<feature type="signal peptide" evidence="1">
    <location>
        <begin position="1"/>
        <end position="19"/>
    </location>
</feature>
<dbReference type="PANTHER" id="PTHR36302:SF1">
    <property type="entry name" value="COPPER CHAPERONE PCU(A)C"/>
    <property type="match status" value="1"/>
</dbReference>
<dbReference type="PANTHER" id="PTHR36302">
    <property type="entry name" value="BLR7088 PROTEIN"/>
    <property type="match status" value="1"/>
</dbReference>
<sequence>MKNFLFAVFLLTFSIGSMAQITVADPWVRGMVSGQKSTGAFMQLNSAEDTRLVDASSPDFVVEIHEMSMHGDVMRMKQIDGIDLPAGKTVELKPGSYHLMFIDVKRQLKEGDMVPLTLRFENAQQVSQTVKVNVPVKALNSTGPAMSEKHQHNH</sequence>
<name>A0A8J2XXB2_9BURK</name>
<dbReference type="InterPro" id="IPR007410">
    <property type="entry name" value="LpqE-like"/>
</dbReference>
<evidence type="ECO:0000313" key="2">
    <source>
        <dbReference type="EMBL" id="GGB99374.1"/>
    </source>
</evidence>
<dbReference type="RefSeq" id="WP_188394658.1">
    <property type="nucleotide sequence ID" value="NZ_BMCG01000001.1"/>
</dbReference>
<organism evidence="2 3">
    <name type="scientific">Oxalicibacterium flavum</name>
    <dbReference type="NCBI Taxonomy" id="179467"/>
    <lineage>
        <taxon>Bacteria</taxon>
        <taxon>Pseudomonadati</taxon>
        <taxon>Pseudomonadota</taxon>
        <taxon>Betaproteobacteria</taxon>
        <taxon>Burkholderiales</taxon>
        <taxon>Oxalobacteraceae</taxon>
        <taxon>Oxalicibacterium</taxon>
    </lineage>
</organism>
<gene>
    <name evidence="2" type="ORF">GCM10007205_05860</name>
</gene>
<dbReference type="Proteomes" id="UP000620266">
    <property type="component" value="Unassembled WGS sequence"/>
</dbReference>
<dbReference type="AlphaFoldDB" id="A0A8J2XXB2"/>
<keyword evidence="1" id="KW-0732">Signal</keyword>
<dbReference type="InterPro" id="IPR036182">
    <property type="entry name" value="PCuAC_sf"/>
</dbReference>
<dbReference type="EMBL" id="BMCG01000001">
    <property type="protein sequence ID" value="GGB99374.1"/>
    <property type="molecule type" value="Genomic_DNA"/>
</dbReference>